<dbReference type="OrthoDB" id="6736457at2759"/>
<sequence>MKTFLILSLAAACFAQIPYQGKHVLVRENGITIKSDNGREIDLYKSALYPGHVELHLKTPYAPSRKIQVDQVNNINPSDVEYSHGQYDVLSHLFHPYQGLVDAIRYEELLEKLHKFVQAGYVHETIGDILRHYWTQQSHQYPQAEYEHATPYWQKWNQYIHSPAFQTISPVQRLHFYQQQHQYPQTYYPQTYYPQSHWYKQYEPEHETYQEHRAFPRSGVEVGKWEHPYQYYKWQQQSAWGPWAHQQQYYAGGYQGQQWWNPQQQWNKPYQHQALIEGY</sequence>
<evidence type="ECO:0000256" key="1">
    <source>
        <dbReference type="SAM" id="SignalP"/>
    </source>
</evidence>
<keyword evidence="3" id="KW-1185">Reference proteome</keyword>
<proteinExistence type="predicted"/>
<feature type="signal peptide" evidence="1">
    <location>
        <begin position="1"/>
        <end position="15"/>
    </location>
</feature>
<organism evidence="2 3">
    <name type="scientific">Phyllotreta striolata</name>
    <name type="common">Striped flea beetle</name>
    <name type="synonym">Crioceris striolata</name>
    <dbReference type="NCBI Taxonomy" id="444603"/>
    <lineage>
        <taxon>Eukaryota</taxon>
        <taxon>Metazoa</taxon>
        <taxon>Ecdysozoa</taxon>
        <taxon>Arthropoda</taxon>
        <taxon>Hexapoda</taxon>
        <taxon>Insecta</taxon>
        <taxon>Pterygota</taxon>
        <taxon>Neoptera</taxon>
        <taxon>Endopterygota</taxon>
        <taxon>Coleoptera</taxon>
        <taxon>Polyphaga</taxon>
        <taxon>Cucujiformia</taxon>
        <taxon>Chrysomeloidea</taxon>
        <taxon>Chrysomelidae</taxon>
        <taxon>Galerucinae</taxon>
        <taxon>Alticini</taxon>
        <taxon>Phyllotreta</taxon>
    </lineage>
</organism>
<evidence type="ECO:0000313" key="3">
    <source>
        <dbReference type="Proteomes" id="UP001153712"/>
    </source>
</evidence>
<accession>A0A9N9TY74</accession>
<dbReference type="AlphaFoldDB" id="A0A9N9TY74"/>
<feature type="chain" id="PRO_5040389996" evidence="1">
    <location>
        <begin position="16"/>
        <end position="279"/>
    </location>
</feature>
<keyword evidence="1" id="KW-0732">Signal</keyword>
<protein>
    <submittedName>
        <fullName evidence="2">Uncharacterized protein</fullName>
    </submittedName>
</protein>
<evidence type="ECO:0000313" key="2">
    <source>
        <dbReference type="EMBL" id="CAG9865234.1"/>
    </source>
</evidence>
<name>A0A9N9TY74_PHYSR</name>
<reference evidence="2" key="1">
    <citation type="submission" date="2022-01" db="EMBL/GenBank/DDBJ databases">
        <authorList>
            <person name="King R."/>
        </authorList>
    </citation>
    <scope>NUCLEOTIDE SEQUENCE</scope>
</reference>
<gene>
    <name evidence="2" type="ORF">PHYEVI_LOCUS11476</name>
</gene>
<dbReference type="EMBL" id="OU900102">
    <property type="protein sequence ID" value="CAG9865234.1"/>
    <property type="molecule type" value="Genomic_DNA"/>
</dbReference>
<dbReference type="Proteomes" id="UP001153712">
    <property type="component" value="Chromosome 9"/>
</dbReference>